<reference evidence="9 10" key="1">
    <citation type="submission" date="2018-07" db="EMBL/GenBank/DDBJ databases">
        <title>The complete nuclear genome of the prasinophyte Chloropicon primus (CCMP1205).</title>
        <authorList>
            <person name="Pombert J.-F."/>
            <person name="Otis C."/>
            <person name="Turmel M."/>
            <person name="Lemieux C."/>
        </authorList>
    </citation>
    <scope>NUCLEOTIDE SEQUENCE [LARGE SCALE GENOMIC DNA]</scope>
    <source>
        <strain evidence="9 10">CCMP1205</strain>
    </source>
</reference>
<keyword evidence="2 9" id="KW-0489">Methyltransferase</keyword>
<keyword evidence="4" id="KW-0949">S-adenosyl-L-methionine</keyword>
<organism evidence="9 10">
    <name type="scientific">Chloropicon primus</name>
    <dbReference type="NCBI Taxonomy" id="1764295"/>
    <lineage>
        <taxon>Eukaryota</taxon>
        <taxon>Viridiplantae</taxon>
        <taxon>Chlorophyta</taxon>
        <taxon>Chloropicophyceae</taxon>
        <taxon>Chloropicales</taxon>
        <taxon>Chloropicaceae</taxon>
        <taxon>Chloropicon</taxon>
    </lineage>
</organism>
<dbReference type="SUPFAM" id="SSF75217">
    <property type="entry name" value="alpha/beta knot"/>
    <property type="match status" value="1"/>
</dbReference>
<evidence type="ECO:0000256" key="2">
    <source>
        <dbReference type="ARBA" id="ARBA00022603"/>
    </source>
</evidence>
<dbReference type="Gene3D" id="3.40.1280.10">
    <property type="match status" value="1"/>
</dbReference>
<evidence type="ECO:0000313" key="10">
    <source>
        <dbReference type="Proteomes" id="UP000316726"/>
    </source>
</evidence>
<protein>
    <submittedName>
        <fullName evidence="9">SpoU-type tRNA/rRNA methyltransferase</fullName>
    </submittedName>
</protein>
<dbReference type="PANTHER" id="PTHR43453">
    <property type="entry name" value="RRNA METHYLASE-LIKE"/>
    <property type="match status" value="1"/>
</dbReference>
<dbReference type="PANTHER" id="PTHR43453:SF1">
    <property type="entry name" value="TRNA_RRNA METHYLTRANSFERASE SPOU TYPE DOMAIN-CONTAINING PROTEIN"/>
    <property type="match status" value="1"/>
</dbReference>
<keyword evidence="6" id="KW-0694">RNA-binding</keyword>
<dbReference type="InterPro" id="IPR029026">
    <property type="entry name" value="tRNA_m1G_MTases_N"/>
</dbReference>
<keyword evidence="1" id="KW-0820">tRNA-binding</keyword>
<evidence type="ECO:0000313" key="9">
    <source>
        <dbReference type="EMBL" id="QDZ19351.1"/>
    </source>
</evidence>
<dbReference type="GO" id="GO:0000049">
    <property type="term" value="F:tRNA binding"/>
    <property type="evidence" value="ECO:0007669"/>
    <property type="project" value="UniProtKB-KW"/>
</dbReference>
<keyword evidence="5" id="KW-0819">tRNA processing</keyword>
<keyword evidence="10" id="KW-1185">Reference proteome</keyword>
<proteinExistence type="predicted"/>
<dbReference type="InterPro" id="IPR033671">
    <property type="entry name" value="TrmH"/>
</dbReference>
<accession>A0A5B8MG95</accession>
<feature type="compositionally biased region" description="Basic and acidic residues" evidence="7">
    <location>
        <begin position="1"/>
        <end position="10"/>
    </location>
</feature>
<dbReference type="AlphaFoldDB" id="A0A5B8MG95"/>
<evidence type="ECO:0000256" key="4">
    <source>
        <dbReference type="ARBA" id="ARBA00022691"/>
    </source>
</evidence>
<dbReference type="InterPro" id="IPR029028">
    <property type="entry name" value="Alpha/beta_knot_MTases"/>
</dbReference>
<dbReference type="EMBL" id="CP031035">
    <property type="protein sequence ID" value="QDZ19351.1"/>
    <property type="molecule type" value="Genomic_DNA"/>
</dbReference>
<evidence type="ECO:0000256" key="6">
    <source>
        <dbReference type="ARBA" id="ARBA00022884"/>
    </source>
</evidence>
<dbReference type="Proteomes" id="UP000316726">
    <property type="component" value="Chromosome 2"/>
</dbReference>
<evidence type="ECO:0000256" key="5">
    <source>
        <dbReference type="ARBA" id="ARBA00022694"/>
    </source>
</evidence>
<feature type="region of interest" description="Disordered" evidence="7">
    <location>
        <begin position="96"/>
        <end position="117"/>
    </location>
</feature>
<evidence type="ECO:0000256" key="3">
    <source>
        <dbReference type="ARBA" id="ARBA00022679"/>
    </source>
</evidence>
<keyword evidence="3 9" id="KW-0808">Transferase</keyword>
<evidence type="ECO:0000256" key="1">
    <source>
        <dbReference type="ARBA" id="ARBA00022555"/>
    </source>
</evidence>
<dbReference type="InterPro" id="IPR001537">
    <property type="entry name" value="SpoU_MeTrfase"/>
</dbReference>
<sequence length="395" mass="43176">MVAREEARECENDEGTSTRAGSKGKHRIWDPILPFSTKGFGLGLGASQGTLCHLEFTPGSSSSASAGQREEAMDVARSATRGGSVLRKFGRLLPWGSQRGGSRHASSGRRETLETSGGARTGLQKLVASTPSFRTRVRPEDEFQYSGDSNVKFGFPYSNAYWEEEFGCSAEKVVELLEPFMIEERASKFSKIIENRIFDIVPVVEGLFDLGNVAAVCRTVEGLGIGSLHVITGDGTYKQSARTTQGSHKWLRTQYWESTTECLTAAKENGYSIVVTDLEAAVSLDEIDWTQKTLLLFGNELAGVSEEAKKLADKRVIIPMHGFVESFNISVAAAMALKHACDAREGATGKRGDLTPEQQKVLRSVYYAKHVGSRSNDILHDLLGRERKALRGKTA</sequence>
<evidence type="ECO:0000256" key="7">
    <source>
        <dbReference type="SAM" id="MobiDB-lite"/>
    </source>
</evidence>
<feature type="domain" description="tRNA/rRNA methyltransferase SpoU type" evidence="8">
    <location>
        <begin position="203"/>
        <end position="337"/>
    </location>
</feature>
<dbReference type="Pfam" id="PF00588">
    <property type="entry name" value="SpoU_methylase"/>
    <property type="match status" value="1"/>
</dbReference>
<dbReference type="GO" id="GO:0008173">
    <property type="term" value="F:RNA methyltransferase activity"/>
    <property type="evidence" value="ECO:0007669"/>
    <property type="project" value="InterPro"/>
</dbReference>
<evidence type="ECO:0000259" key="8">
    <source>
        <dbReference type="Pfam" id="PF00588"/>
    </source>
</evidence>
<gene>
    <name evidence="9" type="ORF">A3770_02p18690</name>
</gene>
<dbReference type="STRING" id="1764295.A0A5B8MG95"/>
<name>A0A5B8MG95_9CHLO</name>
<dbReference type="GO" id="GO:0002938">
    <property type="term" value="P:tRNA guanine ribose methylation"/>
    <property type="evidence" value="ECO:0007669"/>
    <property type="project" value="TreeGrafter"/>
</dbReference>
<dbReference type="CDD" id="cd18092">
    <property type="entry name" value="SpoU-like_TrmH"/>
    <property type="match status" value="1"/>
</dbReference>
<dbReference type="OrthoDB" id="241340at2759"/>
<feature type="region of interest" description="Disordered" evidence="7">
    <location>
        <begin position="1"/>
        <end position="25"/>
    </location>
</feature>